<accession>A0ABN3PME4</accession>
<evidence type="ECO:0000313" key="1">
    <source>
        <dbReference type="EMBL" id="GAA2591465.1"/>
    </source>
</evidence>
<comment type="caution">
    <text evidence="1">The sequence shown here is derived from an EMBL/GenBank/DDBJ whole genome shotgun (WGS) entry which is preliminary data.</text>
</comment>
<gene>
    <name evidence="1" type="ORF">GCM10010411_25540</name>
</gene>
<dbReference type="RefSeq" id="WP_344540690.1">
    <property type="nucleotide sequence ID" value="NZ_BAAATD010000003.1"/>
</dbReference>
<evidence type="ECO:0008006" key="3">
    <source>
        <dbReference type="Google" id="ProtNLM"/>
    </source>
</evidence>
<evidence type="ECO:0000313" key="2">
    <source>
        <dbReference type="Proteomes" id="UP001501509"/>
    </source>
</evidence>
<protein>
    <recommendedName>
        <fullName evidence="3">Lipoprotein</fullName>
    </recommendedName>
</protein>
<dbReference type="Proteomes" id="UP001501509">
    <property type="component" value="Unassembled WGS sequence"/>
</dbReference>
<organism evidence="1 2">
    <name type="scientific">Actinomadura fulvescens</name>
    <dbReference type="NCBI Taxonomy" id="46160"/>
    <lineage>
        <taxon>Bacteria</taxon>
        <taxon>Bacillati</taxon>
        <taxon>Actinomycetota</taxon>
        <taxon>Actinomycetes</taxon>
        <taxon>Streptosporangiales</taxon>
        <taxon>Thermomonosporaceae</taxon>
        <taxon>Actinomadura</taxon>
    </lineage>
</organism>
<reference evidence="1 2" key="1">
    <citation type="journal article" date="2019" name="Int. J. Syst. Evol. Microbiol.">
        <title>The Global Catalogue of Microorganisms (GCM) 10K type strain sequencing project: providing services to taxonomists for standard genome sequencing and annotation.</title>
        <authorList>
            <consortium name="The Broad Institute Genomics Platform"/>
            <consortium name="The Broad Institute Genome Sequencing Center for Infectious Disease"/>
            <person name="Wu L."/>
            <person name="Ma J."/>
        </authorList>
    </citation>
    <scope>NUCLEOTIDE SEQUENCE [LARGE SCALE GENOMIC DNA]</scope>
    <source>
        <strain evidence="1 2">JCM 6833</strain>
    </source>
</reference>
<proteinExistence type="predicted"/>
<keyword evidence="2" id="KW-1185">Reference proteome</keyword>
<dbReference type="PROSITE" id="PS51257">
    <property type="entry name" value="PROKAR_LIPOPROTEIN"/>
    <property type="match status" value="1"/>
</dbReference>
<sequence length="160" mass="17429">MRRAIGLLLTLAAVPVLVTGCGERRATMAARDTAAATPPRPAAEARVFAVIRHGARPGEVLLARATRRQPGGPETVVPANVRPARATPFAPGARIRVTAPLYEGDLKDWLKGVRVTPEQFAAMSRTAERRYGPLPDRARMFDVRLDERGRIVGMRQVFSP</sequence>
<name>A0ABN3PME4_9ACTN</name>
<dbReference type="EMBL" id="BAAATD010000003">
    <property type="protein sequence ID" value="GAA2591465.1"/>
    <property type="molecule type" value="Genomic_DNA"/>
</dbReference>